<evidence type="ECO:0000313" key="1">
    <source>
        <dbReference type="EMBL" id="KAH7841416.1"/>
    </source>
</evidence>
<gene>
    <name evidence="1" type="ORF">Vadar_029609</name>
</gene>
<dbReference type="EMBL" id="CM037160">
    <property type="protein sequence ID" value="KAH7841416.1"/>
    <property type="molecule type" value="Genomic_DNA"/>
</dbReference>
<reference evidence="1 2" key="1">
    <citation type="journal article" date="2021" name="Hortic Res">
        <title>High-quality reference genome and annotation aids understanding of berry development for evergreen blueberry (Vaccinium darrowii).</title>
        <authorList>
            <person name="Yu J."/>
            <person name="Hulse-Kemp A.M."/>
            <person name="Babiker E."/>
            <person name="Staton M."/>
        </authorList>
    </citation>
    <scope>NUCLEOTIDE SEQUENCE [LARGE SCALE GENOMIC DNA]</scope>
    <source>
        <strain evidence="2">cv. NJ 8807/NJ 8810</strain>
        <tissue evidence="1">Young leaf</tissue>
    </source>
</reference>
<name>A0ACB7XKW4_9ERIC</name>
<protein>
    <submittedName>
        <fullName evidence="1">Uncharacterized protein</fullName>
    </submittedName>
</protein>
<accession>A0ACB7XKW4</accession>
<dbReference type="Proteomes" id="UP000828048">
    <property type="component" value="Chromosome 10"/>
</dbReference>
<comment type="caution">
    <text evidence="1">The sequence shown here is derived from an EMBL/GenBank/DDBJ whole genome shotgun (WGS) entry which is preliminary data.</text>
</comment>
<evidence type="ECO:0000313" key="2">
    <source>
        <dbReference type="Proteomes" id="UP000828048"/>
    </source>
</evidence>
<keyword evidence="2" id="KW-1185">Reference proteome</keyword>
<proteinExistence type="predicted"/>
<sequence>MAPLIWCHGAGRELELPLALSSFRVAFKAIILKGTCLEVQLQRYREISNLPATGVSNMPFKEQHLKQLRAQCLVFLAFRNCLMPKKLHLEIALGNFSPKEDGPSKELIDNKEKELYINDQSNIPEGTMLFDRQNDVRQSEIVRQGTTSTGAVPEAIFLKESKGPNIIREMAESQEFLPMGS</sequence>
<organism evidence="1 2">
    <name type="scientific">Vaccinium darrowii</name>
    <dbReference type="NCBI Taxonomy" id="229202"/>
    <lineage>
        <taxon>Eukaryota</taxon>
        <taxon>Viridiplantae</taxon>
        <taxon>Streptophyta</taxon>
        <taxon>Embryophyta</taxon>
        <taxon>Tracheophyta</taxon>
        <taxon>Spermatophyta</taxon>
        <taxon>Magnoliopsida</taxon>
        <taxon>eudicotyledons</taxon>
        <taxon>Gunneridae</taxon>
        <taxon>Pentapetalae</taxon>
        <taxon>asterids</taxon>
        <taxon>Ericales</taxon>
        <taxon>Ericaceae</taxon>
        <taxon>Vaccinioideae</taxon>
        <taxon>Vaccinieae</taxon>
        <taxon>Vaccinium</taxon>
    </lineage>
</organism>